<evidence type="ECO:0000313" key="3">
    <source>
        <dbReference type="Proteomes" id="UP001175228"/>
    </source>
</evidence>
<comment type="caution">
    <text evidence="2">The sequence shown here is derived from an EMBL/GenBank/DDBJ whole genome shotgun (WGS) entry which is preliminary data.</text>
</comment>
<evidence type="ECO:0008006" key="4">
    <source>
        <dbReference type="Google" id="ProtNLM"/>
    </source>
</evidence>
<keyword evidence="3" id="KW-1185">Reference proteome</keyword>
<organism evidence="2 3">
    <name type="scientific">Armillaria luteobubalina</name>
    <dbReference type="NCBI Taxonomy" id="153913"/>
    <lineage>
        <taxon>Eukaryota</taxon>
        <taxon>Fungi</taxon>
        <taxon>Dikarya</taxon>
        <taxon>Basidiomycota</taxon>
        <taxon>Agaricomycotina</taxon>
        <taxon>Agaricomycetes</taxon>
        <taxon>Agaricomycetidae</taxon>
        <taxon>Agaricales</taxon>
        <taxon>Marasmiineae</taxon>
        <taxon>Physalacriaceae</taxon>
        <taxon>Armillaria</taxon>
    </lineage>
</organism>
<dbReference type="Proteomes" id="UP001175228">
    <property type="component" value="Unassembled WGS sequence"/>
</dbReference>
<evidence type="ECO:0000313" key="2">
    <source>
        <dbReference type="EMBL" id="KAK0499280.1"/>
    </source>
</evidence>
<proteinExistence type="predicted"/>
<accession>A0AA39QBY1</accession>
<gene>
    <name evidence="2" type="ORF">EDD18DRAFT_1281502</name>
</gene>
<name>A0AA39QBY1_9AGAR</name>
<sequence length="574" mass="65396">MYPDGESDGLSEQGSDCEDEEDSSSGYSTDEKHTNLPKVTLTSLTETGQDESTIPVLDQRSYTGRNVIPSALANTLCADLGVNGVLEELNTTLGTSYPLDSVISILESYIAQNVDFGTAYAYLRQYWNDIPTVEDKLRTREVEDREMRLNVLVDGRITKRDMSPRRVWDLCANRVVPYWVACHKPCGISHAWVDEKDRVNMMTSINRGEWPVPMPNDVHLDLIRIEMLNARTWSDSHLKPEYAWLDVLCLRQEGGKNEHLRLDEWKLDVPTIGAVYRSPHVVYYLNGLGRPLCLTPGYFESDRCWFRRAWTLQETNPFPIIGGETGKDVMDKQVHSKFIERLQSFMGQIVPSIFHFLSEMKSRVSTKPLDKIAGLVYPLRTGFLPIYDAKQSPAGAWEVLVNDIDTEFRAELLFIYPEPGDRCRYWRPSWEQLMVNKAIPPGVNGISGRVHRMHHSDADYYEGDFIELGNVRGLGEIPNEPMHRQGEVVINDANGVPHTLKIVADHTYPIPDGFYTLLHCTGILPRLLQPDCWVVGHIRQDGLFEKLSVFRSARDEEADLDYLALNSRVKTFLC</sequence>
<dbReference type="EMBL" id="JAUEPU010000009">
    <property type="protein sequence ID" value="KAK0499280.1"/>
    <property type="molecule type" value="Genomic_DNA"/>
</dbReference>
<evidence type="ECO:0000256" key="1">
    <source>
        <dbReference type="SAM" id="MobiDB-lite"/>
    </source>
</evidence>
<reference evidence="2" key="1">
    <citation type="submission" date="2023-06" db="EMBL/GenBank/DDBJ databases">
        <authorList>
            <consortium name="Lawrence Berkeley National Laboratory"/>
            <person name="Ahrendt S."/>
            <person name="Sahu N."/>
            <person name="Indic B."/>
            <person name="Wong-Bajracharya J."/>
            <person name="Merenyi Z."/>
            <person name="Ke H.-M."/>
            <person name="Monk M."/>
            <person name="Kocsube S."/>
            <person name="Drula E."/>
            <person name="Lipzen A."/>
            <person name="Balint B."/>
            <person name="Henrissat B."/>
            <person name="Andreopoulos B."/>
            <person name="Martin F.M."/>
            <person name="Harder C.B."/>
            <person name="Rigling D."/>
            <person name="Ford K.L."/>
            <person name="Foster G.D."/>
            <person name="Pangilinan J."/>
            <person name="Papanicolaou A."/>
            <person name="Barry K."/>
            <person name="LaButti K."/>
            <person name="Viragh M."/>
            <person name="Koriabine M."/>
            <person name="Yan M."/>
            <person name="Riley R."/>
            <person name="Champramary S."/>
            <person name="Plett K.L."/>
            <person name="Tsai I.J."/>
            <person name="Slot J."/>
            <person name="Sipos G."/>
            <person name="Plett J."/>
            <person name="Nagy L.G."/>
            <person name="Grigoriev I.V."/>
        </authorList>
    </citation>
    <scope>NUCLEOTIDE SEQUENCE</scope>
    <source>
        <strain evidence="2">HWK02</strain>
    </source>
</reference>
<feature type="compositionally biased region" description="Acidic residues" evidence="1">
    <location>
        <begin position="1"/>
        <end position="23"/>
    </location>
</feature>
<protein>
    <recommendedName>
        <fullName evidence="4">Heterokaryon incompatibility domain-containing protein</fullName>
    </recommendedName>
</protein>
<feature type="region of interest" description="Disordered" evidence="1">
    <location>
        <begin position="1"/>
        <end position="37"/>
    </location>
</feature>
<dbReference type="AlphaFoldDB" id="A0AA39QBY1"/>